<keyword evidence="1" id="KW-0175">Coiled coil</keyword>
<dbReference type="GeneID" id="4393711"/>
<evidence type="ECO:0000313" key="5">
    <source>
        <dbReference type="Proteomes" id="UP000001056"/>
    </source>
</evidence>
<dbReference type="InParanoid" id="Q2GY24"/>
<feature type="compositionally biased region" description="Polar residues" evidence="2">
    <location>
        <begin position="221"/>
        <end position="231"/>
    </location>
</feature>
<reference evidence="5" key="1">
    <citation type="journal article" date="2015" name="Genome Announc.">
        <title>Draft genome sequence of the cellulolytic fungus Chaetomium globosum.</title>
        <authorList>
            <person name="Cuomo C.A."/>
            <person name="Untereiner W.A."/>
            <person name="Ma L.-J."/>
            <person name="Grabherr M."/>
            <person name="Birren B.W."/>
        </authorList>
    </citation>
    <scope>NUCLEOTIDE SEQUENCE [LARGE SCALE GENOMIC DNA]</scope>
    <source>
        <strain evidence="5">ATCC 6205 / CBS 148.51 / DSM 1962 / NBRC 6347 / NRRL 1970</strain>
    </source>
</reference>
<dbReference type="RefSeq" id="XP_001224786.1">
    <property type="nucleotide sequence ID" value="XM_001224785.1"/>
</dbReference>
<proteinExistence type="predicted"/>
<dbReference type="OrthoDB" id="5429395at2759"/>
<feature type="compositionally biased region" description="Low complexity" evidence="2">
    <location>
        <begin position="699"/>
        <end position="708"/>
    </location>
</feature>
<dbReference type="eggNOG" id="ENOG502S13H">
    <property type="taxonomic scope" value="Eukaryota"/>
</dbReference>
<feature type="compositionally biased region" description="Basic and acidic residues" evidence="2">
    <location>
        <begin position="307"/>
        <end position="318"/>
    </location>
</feature>
<keyword evidence="5" id="KW-1185">Reference proteome</keyword>
<feature type="region of interest" description="Disordered" evidence="2">
    <location>
        <begin position="696"/>
        <end position="763"/>
    </location>
</feature>
<feature type="compositionally biased region" description="Basic and acidic residues" evidence="2">
    <location>
        <begin position="587"/>
        <end position="617"/>
    </location>
</feature>
<name>Q2GY24_CHAGB</name>
<feature type="coiled-coil region" evidence="1">
    <location>
        <begin position="476"/>
        <end position="503"/>
    </location>
</feature>
<dbReference type="HOGENOM" id="CLU_013725_0_0_1"/>
<feature type="domain" description="Up-regulated during septation protein 1" evidence="3">
    <location>
        <begin position="396"/>
        <end position="513"/>
    </location>
</feature>
<organism evidence="4 5">
    <name type="scientific">Chaetomium globosum (strain ATCC 6205 / CBS 148.51 / DSM 1962 / NBRC 6347 / NRRL 1970)</name>
    <name type="common">Soil fungus</name>
    <dbReference type="NCBI Taxonomy" id="306901"/>
    <lineage>
        <taxon>Eukaryota</taxon>
        <taxon>Fungi</taxon>
        <taxon>Dikarya</taxon>
        <taxon>Ascomycota</taxon>
        <taxon>Pezizomycotina</taxon>
        <taxon>Sordariomycetes</taxon>
        <taxon>Sordariomycetidae</taxon>
        <taxon>Sordariales</taxon>
        <taxon>Chaetomiaceae</taxon>
        <taxon>Chaetomium</taxon>
    </lineage>
</organism>
<dbReference type="STRING" id="306901.Q2GY24"/>
<dbReference type="InterPro" id="IPR029191">
    <property type="entry name" value="Uds1"/>
</dbReference>
<feature type="region of interest" description="Disordered" evidence="2">
    <location>
        <begin position="586"/>
        <end position="617"/>
    </location>
</feature>
<feature type="coiled-coil region" evidence="1">
    <location>
        <begin position="395"/>
        <end position="437"/>
    </location>
</feature>
<feature type="region of interest" description="Disordered" evidence="2">
    <location>
        <begin position="540"/>
        <end position="571"/>
    </location>
</feature>
<dbReference type="Pfam" id="PF15456">
    <property type="entry name" value="Uds1"/>
    <property type="match status" value="1"/>
</dbReference>
<gene>
    <name evidence="4" type="ORF">CHGG_07130</name>
</gene>
<sequence>MAHIANCLEMDQEDLTIGLNNYIAAKTVTEESNEPLGRASPSGDKPFAWRMQPQKYQLFPKGKQTVPAPGKPLDPEQAQAFALARSQNGEKSERTANLHLKLRLNQREMRNRKISVSDLAPLTTVQEAAMDSPTIPGRPPVHERSISAPGSSWKQYSLGDCMTSGRTRTLDERPELRSAYRSNEELQRPENEPRQPLSPKSLTPLVIPTSNPIAPHLARRISNSRLRSGSTPVDGPTRGARVDDSPRVWTPFTPVSAALTTPRSAATTVTTTSTLATPISAPADHRESPKPWERSTGHAATGAPKEVASERSTPRGELSDPLQSLTLGHRRNQSESDSIINRGRPPRRLEICAGPATLKRSGSKRNKSSEGHAIEQLPKGWKASDAVNIMSPAEIASLQRQALQQAARFEVLRKEDVDSLSRELRQLDERADYLRHTHTSLRSGRRNLHSRICQYLRSPRTAKFSHESILKQEEALAELDTSIDEWTTKLEHVENRRIRVRQKLLEHVAAAATLGSPTGSVVGVSESLQFALGVVRPQNAELSTPPRSPVKTSFAHAVPSSSSSPHRAQVPSTILEQPLFEEAASMDAKDSMDAKQTVDAKDSTDAKDIPDAKDAVKEPALRRAETIRVYAANDVYGAHDTDEAHDMYGAHGVYALMADVEDTVTKMGGCDAQTKDSCAIVSEAERRKLCRTLSHDVLSGGSVPSGGSIPRKPLPVSKLAEKPSSSSLTSSSPTSSSTSSTKTPPLAEPDTGEVLLTSAVFKP</sequence>
<feature type="region of interest" description="Disordered" evidence="2">
    <location>
        <begin position="130"/>
        <end position="249"/>
    </location>
</feature>
<evidence type="ECO:0000256" key="1">
    <source>
        <dbReference type="SAM" id="Coils"/>
    </source>
</evidence>
<protein>
    <recommendedName>
        <fullName evidence="3">Up-regulated during septation protein 1 domain-containing protein</fullName>
    </recommendedName>
</protein>
<dbReference type="Proteomes" id="UP000001056">
    <property type="component" value="Unassembled WGS sequence"/>
</dbReference>
<evidence type="ECO:0000259" key="3">
    <source>
        <dbReference type="Pfam" id="PF15456"/>
    </source>
</evidence>
<feature type="compositionally biased region" description="Low complexity" evidence="2">
    <location>
        <begin position="722"/>
        <end position="745"/>
    </location>
</feature>
<feature type="compositionally biased region" description="Basic and acidic residues" evidence="2">
    <location>
        <begin position="168"/>
        <end position="193"/>
    </location>
</feature>
<feature type="region of interest" description="Disordered" evidence="2">
    <location>
        <begin position="261"/>
        <end position="374"/>
    </location>
</feature>
<accession>Q2GY24</accession>
<evidence type="ECO:0000256" key="2">
    <source>
        <dbReference type="SAM" id="MobiDB-lite"/>
    </source>
</evidence>
<dbReference type="EMBL" id="CH408033">
    <property type="protein sequence ID" value="EAQ85877.1"/>
    <property type="molecule type" value="Genomic_DNA"/>
</dbReference>
<dbReference type="OMA" id="EVPMDSP"/>
<dbReference type="AlphaFoldDB" id="Q2GY24"/>
<dbReference type="VEuPathDB" id="FungiDB:CHGG_07130"/>
<feature type="compositionally biased region" description="Low complexity" evidence="2">
    <location>
        <begin position="261"/>
        <end position="282"/>
    </location>
</feature>
<feature type="compositionally biased region" description="Basic and acidic residues" evidence="2">
    <location>
        <begin position="283"/>
        <end position="296"/>
    </location>
</feature>
<evidence type="ECO:0000313" key="4">
    <source>
        <dbReference type="EMBL" id="EAQ85877.1"/>
    </source>
</evidence>